<comment type="subcellular location">
    <subcellularLocation>
        <location evidence="1">Secreted</location>
    </subcellularLocation>
</comment>
<evidence type="ECO:0000313" key="5">
    <source>
        <dbReference type="Proteomes" id="UP000186684"/>
    </source>
</evidence>
<keyword evidence="4" id="KW-0575">Peroxidase</keyword>
<dbReference type="AlphaFoldDB" id="A0A1N7KV93"/>
<gene>
    <name evidence="4" type="ORF">SAMN05421759_102102</name>
</gene>
<keyword evidence="3" id="KW-0325">Glycoprotein</keyword>
<keyword evidence="2" id="KW-0964">Secreted</keyword>
<dbReference type="GO" id="GO:0005576">
    <property type="term" value="C:extracellular region"/>
    <property type="evidence" value="ECO:0007669"/>
    <property type="project" value="UniProtKB-SubCell"/>
</dbReference>
<dbReference type="PANTHER" id="PTHR11475">
    <property type="entry name" value="OXIDASE/PEROXIDASE"/>
    <property type="match status" value="1"/>
</dbReference>
<dbReference type="CDD" id="cd09819">
    <property type="entry name" value="An_peroxidase_bacterial_1"/>
    <property type="match status" value="1"/>
</dbReference>
<evidence type="ECO:0000256" key="1">
    <source>
        <dbReference type="ARBA" id="ARBA00004613"/>
    </source>
</evidence>
<protein>
    <submittedName>
        <fullName evidence="4">Animal haem peroxidase</fullName>
    </submittedName>
</protein>
<reference evidence="5" key="1">
    <citation type="submission" date="2017-01" db="EMBL/GenBank/DDBJ databases">
        <authorList>
            <person name="Varghese N."/>
            <person name="Submissions S."/>
        </authorList>
    </citation>
    <scope>NUCLEOTIDE SEQUENCE [LARGE SCALE GENOMIC DNA]</scope>
    <source>
        <strain evidence="5">DSM 29430</strain>
    </source>
</reference>
<name>A0A1N7KV93_9RHOB</name>
<dbReference type="Pfam" id="PF03098">
    <property type="entry name" value="An_peroxidase"/>
    <property type="match status" value="1"/>
</dbReference>
<dbReference type="RefSeq" id="WP_076445353.1">
    <property type="nucleotide sequence ID" value="NZ_FTOQ01000002.1"/>
</dbReference>
<sequence>MAHGSTHFDILAPKSKFYHGPFGRICGDLPAWESPFSDQELFAIANEKMVERPGRTPGDLAGDPGAISDMEAEFNSDIPAGYTYFGQFVDHDITFDPASSLMRANDPNGLLNFRTPRLDLDNLYGAGPDDQPYLYDPADGAKMAIGEVTGAPGLPDLPRFQGRALIGDMRNDENAMVSQLQLAFLLAHNTLVDRARAADPGADRKVIFERARRTLRWLYQHIVWFDFLPRVLLGDIVKCALTCETVCGGRHVWQCGLDDLYSWKNQPFMPVEFSVAAYRFGHSMVRNAYQTNNPARGFGEHAAIFDNSGAANPDDLRGFRPVTPENSIQWDWFLPMQSSGGPFPQMARKIDTKLANALAFLHEGPAGDAMNVLAFRNLKRGIAFGLPSGTDVAQKFCVKPVELTADEPDSLWYYILREAEIAGGNGLGRTGSIIVAAVFAGLLKGDPCSWFTLDPCWTPKDDPLLRDGEDNVDDPAWTLASIIRLAGLKPDGIGFEAQGAGP</sequence>
<dbReference type="SUPFAM" id="SSF48113">
    <property type="entry name" value="Heme-dependent peroxidases"/>
    <property type="match status" value="1"/>
</dbReference>
<dbReference type="InterPro" id="IPR037120">
    <property type="entry name" value="Haem_peroxidase_sf_animal"/>
</dbReference>
<dbReference type="InterPro" id="IPR019791">
    <property type="entry name" value="Haem_peroxidase_animal"/>
</dbReference>
<dbReference type="PANTHER" id="PTHR11475:SF4">
    <property type="entry name" value="CHORION PEROXIDASE"/>
    <property type="match status" value="1"/>
</dbReference>
<evidence type="ECO:0000256" key="3">
    <source>
        <dbReference type="ARBA" id="ARBA00023180"/>
    </source>
</evidence>
<dbReference type="Gene3D" id="1.10.640.10">
    <property type="entry name" value="Haem peroxidase domain superfamily, animal type"/>
    <property type="match status" value="1"/>
</dbReference>
<dbReference type="EMBL" id="FTOQ01000002">
    <property type="protein sequence ID" value="SIS65515.1"/>
    <property type="molecule type" value="Genomic_DNA"/>
</dbReference>
<dbReference type="Proteomes" id="UP000186684">
    <property type="component" value="Unassembled WGS sequence"/>
</dbReference>
<dbReference type="GO" id="GO:0020037">
    <property type="term" value="F:heme binding"/>
    <property type="evidence" value="ECO:0007669"/>
    <property type="project" value="InterPro"/>
</dbReference>
<proteinExistence type="predicted"/>
<dbReference type="GO" id="GO:0004601">
    <property type="term" value="F:peroxidase activity"/>
    <property type="evidence" value="ECO:0007669"/>
    <property type="project" value="UniProtKB-KW"/>
</dbReference>
<dbReference type="InterPro" id="IPR010255">
    <property type="entry name" value="Haem_peroxidase_sf"/>
</dbReference>
<dbReference type="GO" id="GO:0006979">
    <property type="term" value="P:response to oxidative stress"/>
    <property type="evidence" value="ECO:0007669"/>
    <property type="project" value="InterPro"/>
</dbReference>
<dbReference type="STRING" id="633194.SAMN05421759_102102"/>
<accession>A0A1N7KV93</accession>
<evidence type="ECO:0000313" key="4">
    <source>
        <dbReference type="EMBL" id="SIS65515.1"/>
    </source>
</evidence>
<keyword evidence="5" id="KW-1185">Reference proteome</keyword>
<dbReference type="PROSITE" id="PS50292">
    <property type="entry name" value="PEROXIDASE_3"/>
    <property type="match status" value="1"/>
</dbReference>
<dbReference type="OrthoDB" id="105077at2"/>
<keyword evidence="4" id="KW-0560">Oxidoreductase</keyword>
<evidence type="ECO:0000256" key="2">
    <source>
        <dbReference type="ARBA" id="ARBA00022525"/>
    </source>
</evidence>
<organism evidence="4 5">
    <name type="scientific">Roseivivax lentus</name>
    <dbReference type="NCBI Taxonomy" id="633194"/>
    <lineage>
        <taxon>Bacteria</taxon>
        <taxon>Pseudomonadati</taxon>
        <taxon>Pseudomonadota</taxon>
        <taxon>Alphaproteobacteria</taxon>
        <taxon>Rhodobacterales</taxon>
        <taxon>Roseobacteraceae</taxon>
        <taxon>Roseivivax</taxon>
    </lineage>
</organism>